<comment type="caution">
    <text evidence="3">The sequence shown here is derived from an EMBL/GenBank/DDBJ whole genome shotgun (WGS) entry which is preliminary data.</text>
</comment>
<dbReference type="EMBL" id="CAJPWZ010001423">
    <property type="protein sequence ID" value="CAG2214801.1"/>
    <property type="molecule type" value="Genomic_DNA"/>
</dbReference>
<organism evidence="3 4">
    <name type="scientific">Mytilus edulis</name>
    <name type="common">Blue mussel</name>
    <dbReference type="NCBI Taxonomy" id="6550"/>
    <lineage>
        <taxon>Eukaryota</taxon>
        <taxon>Metazoa</taxon>
        <taxon>Spiralia</taxon>
        <taxon>Lophotrochozoa</taxon>
        <taxon>Mollusca</taxon>
        <taxon>Bivalvia</taxon>
        <taxon>Autobranchia</taxon>
        <taxon>Pteriomorphia</taxon>
        <taxon>Mytilida</taxon>
        <taxon>Mytiloidea</taxon>
        <taxon>Mytilidae</taxon>
        <taxon>Mytilinae</taxon>
        <taxon>Mytilus</taxon>
    </lineage>
</organism>
<evidence type="ECO:0000313" key="4">
    <source>
        <dbReference type="Proteomes" id="UP000683360"/>
    </source>
</evidence>
<feature type="domain" description="C2H2-type" evidence="2">
    <location>
        <begin position="48"/>
        <end position="73"/>
    </location>
</feature>
<proteinExistence type="predicted"/>
<name>A0A8S3S267_MYTED</name>
<evidence type="ECO:0000313" key="3">
    <source>
        <dbReference type="EMBL" id="CAG2214801.1"/>
    </source>
</evidence>
<dbReference type="Gene3D" id="3.30.160.60">
    <property type="entry name" value="Classic Zinc Finger"/>
    <property type="match status" value="1"/>
</dbReference>
<protein>
    <submittedName>
        <fullName evidence="3">ZNF423</fullName>
    </submittedName>
</protein>
<reference evidence="3" key="1">
    <citation type="submission" date="2021-03" db="EMBL/GenBank/DDBJ databases">
        <authorList>
            <person name="Bekaert M."/>
        </authorList>
    </citation>
    <scope>NUCLEOTIDE SEQUENCE</scope>
</reference>
<dbReference type="OrthoDB" id="6134961at2759"/>
<feature type="domain" description="C2H2-type" evidence="2">
    <location>
        <begin position="16"/>
        <end position="36"/>
    </location>
</feature>
<dbReference type="Proteomes" id="UP000683360">
    <property type="component" value="Unassembled WGS sequence"/>
</dbReference>
<feature type="compositionally biased region" description="Basic residues" evidence="1">
    <location>
        <begin position="66"/>
        <end position="75"/>
    </location>
</feature>
<dbReference type="AlphaFoldDB" id="A0A8S3S267"/>
<gene>
    <name evidence="3" type="ORF">MEDL_28594</name>
</gene>
<accession>A0A8S3S267</accession>
<feature type="region of interest" description="Disordered" evidence="1">
    <location>
        <begin position="66"/>
        <end position="101"/>
    </location>
</feature>
<keyword evidence="4" id="KW-1185">Reference proteome</keyword>
<dbReference type="SMART" id="SM00355">
    <property type="entry name" value="ZnF_C2H2"/>
    <property type="match status" value="2"/>
</dbReference>
<evidence type="ECO:0000259" key="2">
    <source>
        <dbReference type="SMART" id="SM00355"/>
    </source>
</evidence>
<sequence length="223" mass="24339">MVNTKTTPGKSSQEIYRCPVCGDRFPTAKEWSDHIITCCEEKRVSTSFICKEPACTYATLLERDLRRHSKRKHQKSTVAESDTDSDEIPFSQRPTGSSCVDITSVTPEVATSPELAPVRKPTKPLPVFGSTKKRQLMERLADGVVPVKVPRTTATAVRSNLLVAASITSPVLFTSPVAQTRVTSSLGGGVFLQPTCGLVVPAKRTIETQTPWCDCSSPSEKDR</sequence>
<feature type="compositionally biased region" description="Polar residues" evidence="1">
    <location>
        <begin position="92"/>
        <end position="101"/>
    </location>
</feature>
<evidence type="ECO:0000256" key="1">
    <source>
        <dbReference type="SAM" id="MobiDB-lite"/>
    </source>
</evidence>
<dbReference type="InterPro" id="IPR013087">
    <property type="entry name" value="Znf_C2H2_type"/>
</dbReference>